<organism evidence="3">
    <name type="scientific">Heligmosomoides polygyrus</name>
    <name type="common">Parasitic roundworm</name>
    <dbReference type="NCBI Taxonomy" id="6339"/>
    <lineage>
        <taxon>Eukaryota</taxon>
        <taxon>Metazoa</taxon>
        <taxon>Ecdysozoa</taxon>
        <taxon>Nematoda</taxon>
        <taxon>Chromadorea</taxon>
        <taxon>Rhabditida</taxon>
        <taxon>Rhabditina</taxon>
        <taxon>Rhabditomorpha</taxon>
        <taxon>Strongyloidea</taxon>
        <taxon>Heligmosomidae</taxon>
        <taxon>Heligmosomoides</taxon>
    </lineage>
</organism>
<evidence type="ECO:0000313" key="3">
    <source>
        <dbReference type="EMBL" id="VDP02328.1"/>
    </source>
</evidence>
<proteinExistence type="predicted"/>
<name>A0A3P8AZ16_HELPZ</name>
<evidence type="ECO:0000313" key="5">
    <source>
        <dbReference type="WBParaSite" id="HPBE_0001528801-mRNA-1"/>
    </source>
</evidence>
<feature type="transmembrane region" description="Helical" evidence="2">
    <location>
        <begin position="115"/>
        <end position="134"/>
    </location>
</feature>
<evidence type="ECO:0000313" key="4">
    <source>
        <dbReference type="Proteomes" id="UP000050761"/>
    </source>
</evidence>
<reference evidence="5" key="2">
    <citation type="submission" date="2019-09" db="UniProtKB">
        <authorList>
            <consortium name="WormBaseParasite"/>
        </authorList>
    </citation>
    <scope>IDENTIFICATION</scope>
</reference>
<dbReference type="WBParaSite" id="HPBE_0001528801-mRNA-1">
    <property type="protein sequence ID" value="HPBE_0001528801-mRNA-1"/>
    <property type="gene ID" value="HPBE_0001528801"/>
</dbReference>
<keyword evidence="2" id="KW-0472">Membrane</keyword>
<feature type="transmembrane region" description="Helical" evidence="2">
    <location>
        <begin position="61"/>
        <end position="81"/>
    </location>
</feature>
<sequence>MCLACASERWPCDKRDVFCRCLIGWRYYGTVRDYGLILSGIAILVLLILIAGAVKLRSPLVMLFMICNVLMNIPVIVVIYYSTYTLVAYNSIDGAYCRKFNYDNYQCWLYRQSTGLLWAALVMSFVSLSFDAALMAAAKRLRCLCLGVTSVSVARRDHHHAHAVVVTGGQQQVIYTTGATTYPGTAVYQPAMYQPAQPYAYQQTPYPQVQPQYQPQPNAPQNLSTSEGPPDYKP</sequence>
<feature type="compositionally biased region" description="Low complexity" evidence="1">
    <location>
        <begin position="204"/>
        <end position="221"/>
    </location>
</feature>
<dbReference type="AlphaFoldDB" id="A0A3P8AZ16"/>
<feature type="transmembrane region" description="Helical" evidence="2">
    <location>
        <begin position="34"/>
        <end position="54"/>
    </location>
</feature>
<keyword evidence="2" id="KW-0812">Transmembrane</keyword>
<dbReference type="EMBL" id="UZAH01028781">
    <property type="protein sequence ID" value="VDP02328.1"/>
    <property type="molecule type" value="Genomic_DNA"/>
</dbReference>
<reference evidence="3 4" key="1">
    <citation type="submission" date="2018-11" db="EMBL/GenBank/DDBJ databases">
        <authorList>
            <consortium name="Pathogen Informatics"/>
        </authorList>
    </citation>
    <scope>NUCLEOTIDE SEQUENCE [LARGE SCALE GENOMIC DNA]</scope>
</reference>
<protein>
    <submittedName>
        <fullName evidence="5">G_PROTEIN_RECEP_F1_2 domain-containing protein</fullName>
    </submittedName>
</protein>
<evidence type="ECO:0000256" key="2">
    <source>
        <dbReference type="SAM" id="Phobius"/>
    </source>
</evidence>
<feature type="region of interest" description="Disordered" evidence="1">
    <location>
        <begin position="204"/>
        <end position="234"/>
    </location>
</feature>
<keyword evidence="2" id="KW-1133">Transmembrane helix</keyword>
<accession>A0A3P8AZ16</accession>
<evidence type="ECO:0000256" key="1">
    <source>
        <dbReference type="SAM" id="MobiDB-lite"/>
    </source>
</evidence>
<dbReference type="Proteomes" id="UP000050761">
    <property type="component" value="Unassembled WGS sequence"/>
</dbReference>
<gene>
    <name evidence="3" type="ORF">HPBE_LOCUS15287</name>
</gene>
<keyword evidence="4" id="KW-1185">Reference proteome</keyword>